<dbReference type="EMBL" id="JAMXIB010000001">
    <property type="protein sequence ID" value="MCO5723720.1"/>
    <property type="molecule type" value="Genomic_DNA"/>
</dbReference>
<dbReference type="Proteomes" id="UP001206312">
    <property type="component" value="Unassembled WGS sequence"/>
</dbReference>
<dbReference type="PANTHER" id="PTHR36454:SF1">
    <property type="entry name" value="DUF1015 DOMAIN-CONTAINING PROTEIN"/>
    <property type="match status" value="1"/>
</dbReference>
<evidence type="ECO:0000313" key="2">
    <source>
        <dbReference type="Proteomes" id="UP001206312"/>
    </source>
</evidence>
<dbReference type="PIRSF" id="PIRSF033563">
    <property type="entry name" value="UCP033563"/>
    <property type="match status" value="1"/>
</dbReference>
<dbReference type="Pfam" id="PF06245">
    <property type="entry name" value="DUF1015"/>
    <property type="match status" value="1"/>
</dbReference>
<proteinExistence type="predicted"/>
<sequence>MADLIPFPATRPAPDKVAHVVSRSYEEYGRKERKALMKHNPFSFLHIIRPGFKFHREFSGARRFEMVRNRYLEFLEEGILIRDQEPAFYLYHTRSGADSAYGVFCAASTEDYRSNLIKRHEDTLLRREELFADYLEKVRFNAEPVLMAYPDQQNLEALFGEIMQEAPEYFFTTPDRVTHRLWVIRQQGRVAAIREAFRTMDSLYIADGHHRCASSDLLARRTETLPGGKEQDKSFRYFMAYLIPESQLRIHSFYRLLTTMNGLSKNELLVRLDHYFRIHDMGPAHFEPTEKHQFSMYLEGEFFALYLRRQPKASKDPLGRLDTQLLYENILKPVFGVSDPRNDPRVRYLHDRHGGAEMRQLIDRGACAVGFGMKPVTMEELKAVADAGQTMPPKSTFIEPKLPSGLTLYDFQNHPS</sequence>
<dbReference type="InterPro" id="IPR008323">
    <property type="entry name" value="UCP033563"/>
</dbReference>
<dbReference type="RefSeq" id="WP_252740087.1">
    <property type="nucleotide sequence ID" value="NZ_JAMXIB010000001.1"/>
</dbReference>
<organism evidence="1 2">
    <name type="scientific">Robiginitalea marina</name>
    <dbReference type="NCBI Taxonomy" id="2954105"/>
    <lineage>
        <taxon>Bacteria</taxon>
        <taxon>Pseudomonadati</taxon>
        <taxon>Bacteroidota</taxon>
        <taxon>Flavobacteriia</taxon>
        <taxon>Flavobacteriales</taxon>
        <taxon>Flavobacteriaceae</taxon>
        <taxon>Robiginitalea</taxon>
    </lineage>
</organism>
<comment type="caution">
    <text evidence="1">The sequence shown here is derived from an EMBL/GenBank/DDBJ whole genome shotgun (WGS) entry which is preliminary data.</text>
</comment>
<evidence type="ECO:0000313" key="1">
    <source>
        <dbReference type="EMBL" id="MCO5723720.1"/>
    </source>
</evidence>
<name>A0ABT1AVR2_9FLAO</name>
<protein>
    <submittedName>
        <fullName evidence="1">DUF1015 domain-containing protein</fullName>
    </submittedName>
</protein>
<reference evidence="1 2" key="1">
    <citation type="submission" date="2022-06" db="EMBL/GenBank/DDBJ databases">
        <authorList>
            <person name="Xuan X."/>
        </authorList>
    </citation>
    <scope>NUCLEOTIDE SEQUENCE [LARGE SCALE GENOMIC DNA]</scope>
    <source>
        <strain evidence="1 2">2V75</strain>
    </source>
</reference>
<dbReference type="PANTHER" id="PTHR36454">
    <property type="entry name" value="LMO2823 PROTEIN"/>
    <property type="match status" value="1"/>
</dbReference>
<keyword evidence="2" id="KW-1185">Reference proteome</keyword>
<accession>A0ABT1AVR2</accession>
<gene>
    <name evidence="1" type="ORF">NG653_02550</name>
</gene>